<gene>
    <name evidence="2" type="ORF">BU24DRAFT_417707</name>
</gene>
<dbReference type="RefSeq" id="XP_033390400.1">
    <property type="nucleotide sequence ID" value="XM_033526789.1"/>
</dbReference>
<accession>A0A6A5YBH5</accession>
<evidence type="ECO:0000313" key="3">
    <source>
        <dbReference type="Proteomes" id="UP000799778"/>
    </source>
</evidence>
<reference evidence="2" key="1">
    <citation type="journal article" date="2020" name="Stud. Mycol.">
        <title>101 Dothideomycetes genomes: a test case for predicting lifestyles and emergence of pathogens.</title>
        <authorList>
            <person name="Haridas S."/>
            <person name="Albert R."/>
            <person name="Binder M."/>
            <person name="Bloem J."/>
            <person name="Labutti K."/>
            <person name="Salamov A."/>
            <person name="Andreopoulos B."/>
            <person name="Baker S."/>
            <person name="Barry K."/>
            <person name="Bills G."/>
            <person name="Bluhm B."/>
            <person name="Cannon C."/>
            <person name="Castanera R."/>
            <person name="Culley D."/>
            <person name="Daum C."/>
            <person name="Ezra D."/>
            <person name="Gonzalez J."/>
            <person name="Henrissat B."/>
            <person name="Kuo A."/>
            <person name="Liang C."/>
            <person name="Lipzen A."/>
            <person name="Lutzoni F."/>
            <person name="Magnuson J."/>
            <person name="Mondo S."/>
            <person name="Nolan M."/>
            <person name="Ohm R."/>
            <person name="Pangilinan J."/>
            <person name="Park H.-J."/>
            <person name="Ramirez L."/>
            <person name="Alfaro M."/>
            <person name="Sun H."/>
            <person name="Tritt A."/>
            <person name="Yoshinaga Y."/>
            <person name="Zwiers L.-H."/>
            <person name="Turgeon B."/>
            <person name="Goodwin S."/>
            <person name="Spatafora J."/>
            <person name="Crous P."/>
            <person name="Grigoriev I."/>
        </authorList>
    </citation>
    <scope>NUCLEOTIDE SEQUENCE</scope>
    <source>
        <strain evidence="2">CBS 175.79</strain>
    </source>
</reference>
<evidence type="ECO:0000313" key="2">
    <source>
        <dbReference type="EMBL" id="KAF2022061.1"/>
    </source>
</evidence>
<organism evidence="2 3">
    <name type="scientific">Aaosphaeria arxii CBS 175.79</name>
    <dbReference type="NCBI Taxonomy" id="1450172"/>
    <lineage>
        <taxon>Eukaryota</taxon>
        <taxon>Fungi</taxon>
        <taxon>Dikarya</taxon>
        <taxon>Ascomycota</taxon>
        <taxon>Pezizomycotina</taxon>
        <taxon>Dothideomycetes</taxon>
        <taxon>Pleosporomycetidae</taxon>
        <taxon>Pleosporales</taxon>
        <taxon>Pleosporales incertae sedis</taxon>
        <taxon>Aaosphaeria</taxon>
    </lineage>
</organism>
<keyword evidence="1" id="KW-1133">Transmembrane helix</keyword>
<dbReference type="EMBL" id="ML978066">
    <property type="protein sequence ID" value="KAF2022061.1"/>
    <property type="molecule type" value="Genomic_DNA"/>
</dbReference>
<name>A0A6A5YBH5_9PLEO</name>
<keyword evidence="1" id="KW-0472">Membrane</keyword>
<dbReference type="GeneID" id="54284186"/>
<evidence type="ECO:0000256" key="1">
    <source>
        <dbReference type="SAM" id="Phobius"/>
    </source>
</evidence>
<keyword evidence="1" id="KW-0812">Transmembrane</keyword>
<keyword evidence="3" id="KW-1185">Reference proteome</keyword>
<dbReference type="AlphaFoldDB" id="A0A6A5YBH5"/>
<dbReference type="Proteomes" id="UP000799778">
    <property type="component" value="Unassembled WGS sequence"/>
</dbReference>
<proteinExistence type="predicted"/>
<sequence length="54" mass="6020">MNDEEGEGGHNNYNSIILVSYLTVVLGCLRADLVPVEFVRKARSMYLCLSITNT</sequence>
<feature type="transmembrane region" description="Helical" evidence="1">
    <location>
        <begin position="12"/>
        <end position="33"/>
    </location>
</feature>
<protein>
    <submittedName>
        <fullName evidence="2">Uncharacterized protein</fullName>
    </submittedName>
</protein>